<dbReference type="InterPro" id="IPR025007">
    <property type="entry name" value="DUF3899"/>
</dbReference>
<protein>
    <submittedName>
        <fullName evidence="3">DUF3899 domain-containing protein</fullName>
    </submittedName>
</protein>
<dbReference type="RefSeq" id="WP_155667526.1">
    <property type="nucleotide sequence ID" value="NZ_WOCA01000002.1"/>
</dbReference>
<dbReference type="AlphaFoldDB" id="A0A6N8FEP3"/>
<organism evidence="3 4">
    <name type="scientific">Ornithinibacillus caprae</name>
    <dbReference type="NCBI Taxonomy" id="2678566"/>
    <lineage>
        <taxon>Bacteria</taxon>
        <taxon>Bacillati</taxon>
        <taxon>Bacillota</taxon>
        <taxon>Bacilli</taxon>
        <taxon>Bacillales</taxon>
        <taxon>Bacillaceae</taxon>
        <taxon>Ornithinibacillus</taxon>
    </lineage>
</organism>
<proteinExistence type="predicted"/>
<evidence type="ECO:0000313" key="4">
    <source>
        <dbReference type="Proteomes" id="UP000469125"/>
    </source>
</evidence>
<comment type="caution">
    <text evidence="3">The sequence shown here is derived from an EMBL/GenBank/DDBJ whole genome shotgun (WGS) entry which is preliminary data.</text>
</comment>
<dbReference type="Pfam" id="PF13038">
    <property type="entry name" value="DUF3899"/>
    <property type="match status" value="1"/>
</dbReference>
<feature type="transmembrane region" description="Helical" evidence="1">
    <location>
        <begin position="100"/>
        <end position="121"/>
    </location>
</feature>
<sequence length="122" mass="13853">MKKASLLIIFITVVLSLPLTMLFYRSINILHWINILFACALVVTVIGSVMLLIHVGFFQGFIHNFKYFFKKISKTEEVVNQVERKELTPSISSINLPIRYPLLIAGGILVLFSTIISMILLI</sequence>
<accession>A0A6N8FEP3</accession>
<dbReference type="EMBL" id="WOCA01000002">
    <property type="protein sequence ID" value="MUK87661.1"/>
    <property type="molecule type" value="Genomic_DNA"/>
</dbReference>
<gene>
    <name evidence="3" type="ORF">GMD78_04505</name>
</gene>
<reference evidence="3 4" key="1">
    <citation type="submission" date="2019-11" db="EMBL/GenBank/DDBJ databases">
        <authorList>
            <person name="Li X."/>
        </authorList>
    </citation>
    <scope>NUCLEOTIDE SEQUENCE [LARGE SCALE GENOMIC DNA]</scope>
    <source>
        <strain evidence="3 4">L9</strain>
    </source>
</reference>
<evidence type="ECO:0000256" key="1">
    <source>
        <dbReference type="SAM" id="Phobius"/>
    </source>
</evidence>
<keyword evidence="1" id="KW-1133">Transmembrane helix</keyword>
<dbReference type="Proteomes" id="UP000469125">
    <property type="component" value="Unassembled WGS sequence"/>
</dbReference>
<name>A0A6N8FEP3_9BACI</name>
<feature type="transmembrane region" description="Helical" evidence="1">
    <location>
        <begin position="32"/>
        <end position="62"/>
    </location>
</feature>
<keyword evidence="1" id="KW-0472">Membrane</keyword>
<keyword evidence="1" id="KW-0812">Transmembrane</keyword>
<keyword evidence="4" id="KW-1185">Reference proteome</keyword>
<evidence type="ECO:0000259" key="2">
    <source>
        <dbReference type="Pfam" id="PF13038"/>
    </source>
</evidence>
<feature type="domain" description="DUF3899" evidence="2">
    <location>
        <begin position="33"/>
        <end position="117"/>
    </location>
</feature>
<evidence type="ECO:0000313" key="3">
    <source>
        <dbReference type="EMBL" id="MUK87661.1"/>
    </source>
</evidence>